<evidence type="ECO:0000313" key="2">
    <source>
        <dbReference type="EMBL" id="KAG6758993.1"/>
    </source>
</evidence>
<keyword evidence="1" id="KW-0812">Transmembrane</keyword>
<dbReference type="Proteomes" id="UP000886885">
    <property type="component" value="Chromosome 10A"/>
</dbReference>
<feature type="transmembrane region" description="Helical" evidence="1">
    <location>
        <begin position="128"/>
        <end position="146"/>
    </location>
</feature>
<feature type="transmembrane region" description="Helical" evidence="1">
    <location>
        <begin position="100"/>
        <end position="122"/>
    </location>
</feature>
<comment type="caution">
    <text evidence="2">The sequence shown here is derived from an EMBL/GenBank/DDBJ whole genome shotgun (WGS) entry which is preliminary data.</text>
</comment>
<protein>
    <recommendedName>
        <fullName evidence="4">Transmembrane protein</fullName>
    </recommendedName>
</protein>
<keyword evidence="1" id="KW-1133">Transmembrane helix</keyword>
<evidence type="ECO:0000256" key="1">
    <source>
        <dbReference type="SAM" id="Phobius"/>
    </source>
</evidence>
<feature type="transmembrane region" description="Helical" evidence="1">
    <location>
        <begin position="259"/>
        <end position="284"/>
    </location>
</feature>
<evidence type="ECO:0008006" key="4">
    <source>
        <dbReference type="Google" id="ProtNLM"/>
    </source>
</evidence>
<gene>
    <name evidence="2" type="ORF">POTOM_035456</name>
</gene>
<feature type="transmembrane region" description="Helical" evidence="1">
    <location>
        <begin position="215"/>
        <end position="239"/>
    </location>
</feature>
<feature type="transmembrane region" description="Helical" evidence="1">
    <location>
        <begin position="43"/>
        <end position="63"/>
    </location>
</feature>
<feature type="transmembrane region" description="Helical" evidence="1">
    <location>
        <begin position="351"/>
        <end position="371"/>
    </location>
</feature>
<keyword evidence="3" id="KW-1185">Reference proteome</keyword>
<name>A0A8X7YT36_POPTO</name>
<sequence length="390" mass="44788">MMISGASLSNLFSFLSGSSKHTHTWQPIMTADTTLPGYWLNWRFFLCALFILISMVLAAILIWKNEGSKESERRENQQERPGFLYKDEAWNTCVKTIHPAWLLAFRIIAFFVLLSLITANVVTDGGGIFYFYTQWTFALVTIYFAMGSSVSIYGCCYYRCVLGGDQVNHETLDAERGTYIAPTPGEEIVNISTLDKSLDTSHEPRTRQIASSWGYVFQIAFQMCAGAVVLTDCVFWFIIYPFLSAEDFSLDFRFPMFRIAYFVLWTSIFVISQWIIHACVSMWWPYPFLDLSSPFAPLWYVIMYSSFLLLPYGKSYEPTGSLALVDLVSSRRAIVIVGQWEIMVFYSQNCFRYVAVGLMHVPCYGIFALIIKLKHIWLSRSFPDSYQGLK</sequence>
<keyword evidence="1" id="KW-0472">Membrane</keyword>
<dbReference type="PANTHER" id="PTHR12242:SF10">
    <property type="entry name" value="TRANSMEMBRANE PROTEIN"/>
    <property type="match status" value="1"/>
</dbReference>
<organism evidence="2 3">
    <name type="scientific">Populus tomentosa</name>
    <name type="common">Chinese white poplar</name>
    <dbReference type="NCBI Taxonomy" id="118781"/>
    <lineage>
        <taxon>Eukaryota</taxon>
        <taxon>Viridiplantae</taxon>
        <taxon>Streptophyta</taxon>
        <taxon>Embryophyta</taxon>
        <taxon>Tracheophyta</taxon>
        <taxon>Spermatophyta</taxon>
        <taxon>Magnoliopsida</taxon>
        <taxon>eudicotyledons</taxon>
        <taxon>Gunneridae</taxon>
        <taxon>Pentapetalae</taxon>
        <taxon>rosids</taxon>
        <taxon>fabids</taxon>
        <taxon>Malpighiales</taxon>
        <taxon>Salicaceae</taxon>
        <taxon>Saliceae</taxon>
        <taxon>Populus</taxon>
    </lineage>
</organism>
<reference evidence="2" key="1">
    <citation type="journal article" date="2020" name="bioRxiv">
        <title>Hybrid origin of Populus tomentosa Carr. identified through genome sequencing and phylogenomic analysis.</title>
        <authorList>
            <person name="An X."/>
            <person name="Gao K."/>
            <person name="Chen Z."/>
            <person name="Li J."/>
            <person name="Yang X."/>
            <person name="Yang X."/>
            <person name="Zhou J."/>
            <person name="Guo T."/>
            <person name="Zhao T."/>
            <person name="Huang S."/>
            <person name="Miao D."/>
            <person name="Khan W.U."/>
            <person name="Rao P."/>
            <person name="Ye M."/>
            <person name="Lei B."/>
            <person name="Liao W."/>
            <person name="Wang J."/>
            <person name="Ji L."/>
            <person name="Li Y."/>
            <person name="Guo B."/>
            <person name="Mustafa N.S."/>
            <person name="Li S."/>
            <person name="Yun Q."/>
            <person name="Keller S.R."/>
            <person name="Mao J."/>
            <person name="Zhang R."/>
            <person name="Strauss S.H."/>
        </authorList>
    </citation>
    <scope>NUCLEOTIDE SEQUENCE</scope>
    <source>
        <strain evidence="2">GM15</strain>
        <tissue evidence="2">Leaf</tissue>
    </source>
</reference>
<evidence type="ECO:0000313" key="3">
    <source>
        <dbReference type="Proteomes" id="UP000886885"/>
    </source>
</evidence>
<dbReference type="AlphaFoldDB" id="A0A8X7YT36"/>
<accession>A0A8X7YT36</accession>
<dbReference type="EMBL" id="JAAWWB010000019">
    <property type="protein sequence ID" value="KAG6758993.1"/>
    <property type="molecule type" value="Genomic_DNA"/>
</dbReference>
<dbReference type="GO" id="GO:0016020">
    <property type="term" value="C:membrane"/>
    <property type="evidence" value="ECO:0007669"/>
    <property type="project" value="TreeGrafter"/>
</dbReference>
<proteinExistence type="predicted"/>
<dbReference type="OrthoDB" id="819581at2759"/>
<dbReference type="PANTHER" id="PTHR12242">
    <property type="entry name" value="OS02G0130600 PROTEIN-RELATED"/>
    <property type="match status" value="1"/>
</dbReference>